<dbReference type="Proteomes" id="UP000807469">
    <property type="component" value="Unassembled WGS sequence"/>
</dbReference>
<organism evidence="1 2">
    <name type="scientific">Pholiota conissans</name>
    <dbReference type="NCBI Taxonomy" id="109636"/>
    <lineage>
        <taxon>Eukaryota</taxon>
        <taxon>Fungi</taxon>
        <taxon>Dikarya</taxon>
        <taxon>Basidiomycota</taxon>
        <taxon>Agaricomycotina</taxon>
        <taxon>Agaricomycetes</taxon>
        <taxon>Agaricomycetidae</taxon>
        <taxon>Agaricales</taxon>
        <taxon>Agaricineae</taxon>
        <taxon>Strophariaceae</taxon>
        <taxon>Pholiota</taxon>
    </lineage>
</organism>
<reference evidence="1" key="1">
    <citation type="submission" date="2020-11" db="EMBL/GenBank/DDBJ databases">
        <authorList>
            <consortium name="DOE Joint Genome Institute"/>
            <person name="Ahrendt S."/>
            <person name="Riley R."/>
            <person name="Andreopoulos W."/>
            <person name="Labutti K."/>
            <person name="Pangilinan J."/>
            <person name="Ruiz-Duenas F.J."/>
            <person name="Barrasa J.M."/>
            <person name="Sanchez-Garcia M."/>
            <person name="Camarero S."/>
            <person name="Miyauchi S."/>
            <person name="Serrano A."/>
            <person name="Linde D."/>
            <person name="Babiker R."/>
            <person name="Drula E."/>
            <person name="Ayuso-Fernandez I."/>
            <person name="Pacheco R."/>
            <person name="Padilla G."/>
            <person name="Ferreira P."/>
            <person name="Barriuso J."/>
            <person name="Kellner H."/>
            <person name="Castanera R."/>
            <person name="Alfaro M."/>
            <person name="Ramirez L."/>
            <person name="Pisabarro A.G."/>
            <person name="Kuo A."/>
            <person name="Tritt A."/>
            <person name="Lipzen A."/>
            <person name="He G."/>
            <person name="Yan M."/>
            <person name="Ng V."/>
            <person name="Cullen D."/>
            <person name="Martin F."/>
            <person name="Rosso M.-N."/>
            <person name="Henrissat B."/>
            <person name="Hibbett D."/>
            <person name="Martinez A.T."/>
            <person name="Grigoriev I.V."/>
        </authorList>
    </citation>
    <scope>NUCLEOTIDE SEQUENCE</scope>
    <source>
        <strain evidence="1">CIRM-BRFM 674</strain>
    </source>
</reference>
<dbReference type="EMBL" id="MU155602">
    <property type="protein sequence ID" value="KAF9471926.1"/>
    <property type="molecule type" value="Genomic_DNA"/>
</dbReference>
<gene>
    <name evidence="1" type="ORF">BDN70DRAFT_938570</name>
</gene>
<comment type="caution">
    <text evidence="1">The sequence shown here is derived from an EMBL/GenBank/DDBJ whole genome shotgun (WGS) entry which is preliminary data.</text>
</comment>
<dbReference type="AlphaFoldDB" id="A0A9P5YN75"/>
<evidence type="ECO:0000313" key="2">
    <source>
        <dbReference type="Proteomes" id="UP000807469"/>
    </source>
</evidence>
<proteinExistence type="predicted"/>
<evidence type="ECO:0000313" key="1">
    <source>
        <dbReference type="EMBL" id="KAF9471926.1"/>
    </source>
</evidence>
<sequence>MQLLKVSSAVRDGVFASRDSGVTRPIDPMMPASLRTRIARTNRERGQWMGARRERATPLQTRVEGESGWRRVEVGAWPEMGKVEREVSRGARAVDVHGAKTADGWDGWMDGWSAIDQDIVRTFKTTRGFVTWRPGCATETRYVSTFLDSDTHAHAHATSMPLHALSVRVEHARSFDIPPAHGTYQFDDERIPKTAPAVGILRLLVSKMSVDTSRESLPRVLMAILHLGLFLDIPPAHGTYQFDDERIPKTAPAVGVLRLLVSKTSVDTSRGSLPRVLTSRYCTSAYSSYPGNLIRTRTKDILHPRCLSRRTHYALGTYYGVLKSHPIFFPSAHVVVTSILVADTPTLSSEQSVRISYKSWIVVDTDKSTAVVFVAEEDAGGIDDQTEQIKKKRYTLLTNPYREFEPNIDVCNEDKIGWIVAASNVGPGV</sequence>
<accession>A0A9P5YN75</accession>
<name>A0A9P5YN75_9AGAR</name>
<keyword evidence="2" id="KW-1185">Reference proteome</keyword>
<protein>
    <submittedName>
        <fullName evidence="1">Uncharacterized protein</fullName>
    </submittedName>
</protein>